<evidence type="ECO:0000256" key="5">
    <source>
        <dbReference type="ARBA" id="ARBA00023136"/>
    </source>
</evidence>
<dbReference type="Proteomes" id="UP000192247">
    <property type="component" value="Unassembled WGS sequence"/>
</dbReference>
<gene>
    <name evidence="7" type="ORF">BIW11_05155</name>
</gene>
<dbReference type="InterPro" id="IPR043154">
    <property type="entry name" value="Sec-1-like_dom1"/>
</dbReference>
<dbReference type="EMBL" id="MNPL01000134">
    <property type="protein sequence ID" value="OQR80300.1"/>
    <property type="molecule type" value="Genomic_DNA"/>
</dbReference>
<dbReference type="PANTHER" id="PTHR11679">
    <property type="entry name" value="VESICLE PROTEIN SORTING-ASSOCIATED"/>
    <property type="match status" value="1"/>
</dbReference>
<comment type="subcellular location">
    <subcellularLocation>
        <location evidence="1">Endomembrane system</location>
        <topology evidence="1">Peripheral membrane protein</topology>
    </subcellularLocation>
</comment>
<evidence type="ECO:0000256" key="6">
    <source>
        <dbReference type="ARBA" id="ARBA00073001"/>
    </source>
</evidence>
<comment type="caution">
    <text evidence="7">The sequence shown here is derived from an EMBL/GenBank/DDBJ whole genome shotgun (WGS) entry which is preliminary data.</text>
</comment>
<dbReference type="GO" id="GO:0015031">
    <property type="term" value="P:protein transport"/>
    <property type="evidence" value="ECO:0007669"/>
    <property type="project" value="UniProtKB-KW"/>
</dbReference>
<dbReference type="Gene3D" id="3.40.50.2060">
    <property type="match status" value="1"/>
</dbReference>
<evidence type="ECO:0000313" key="7">
    <source>
        <dbReference type="EMBL" id="OQR80300.1"/>
    </source>
</evidence>
<evidence type="ECO:0000256" key="1">
    <source>
        <dbReference type="ARBA" id="ARBA00004184"/>
    </source>
</evidence>
<dbReference type="FunCoup" id="A0A1V9Y3J9">
    <property type="interactions" value="1765"/>
</dbReference>
<dbReference type="OrthoDB" id="10266265at2759"/>
<evidence type="ECO:0000313" key="8">
    <source>
        <dbReference type="Proteomes" id="UP000192247"/>
    </source>
</evidence>
<dbReference type="InterPro" id="IPR027482">
    <property type="entry name" value="Sec1-like_dom2"/>
</dbReference>
<dbReference type="STRING" id="418985.A0A1V9Y3J9"/>
<evidence type="ECO:0000256" key="3">
    <source>
        <dbReference type="ARBA" id="ARBA00022448"/>
    </source>
</evidence>
<dbReference type="Gene3D" id="3.90.830.10">
    <property type="entry name" value="Syntaxin Binding Protein 1, Chain A, domain 2"/>
    <property type="match status" value="1"/>
</dbReference>
<dbReference type="InterPro" id="IPR036045">
    <property type="entry name" value="Sec1-like_sf"/>
</dbReference>
<evidence type="ECO:0000256" key="4">
    <source>
        <dbReference type="ARBA" id="ARBA00022927"/>
    </source>
</evidence>
<name>A0A1V9Y3J9_9ACAR</name>
<dbReference type="PIRSF" id="PIRSF005715">
    <property type="entry name" value="VPS45_Sec1"/>
    <property type="match status" value="1"/>
</dbReference>
<dbReference type="GO" id="GO:0016192">
    <property type="term" value="P:vesicle-mediated transport"/>
    <property type="evidence" value="ECO:0007669"/>
    <property type="project" value="InterPro"/>
</dbReference>
<dbReference type="Gene3D" id="1.25.40.60">
    <property type="match status" value="1"/>
</dbReference>
<dbReference type="Pfam" id="PF00995">
    <property type="entry name" value="Sec1"/>
    <property type="match status" value="1"/>
</dbReference>
<dbReference type="InParanoid" id="A0A1V9Y3J9"/>
<keyword evidence="5" id="KW-0472">Membrane</keyword>
<accession>A0A1V9Y3J9</accession>
<dbReference type="InterPro" id="IPR043127">
    <property type="entry name" value="Sec-1-like_dom3a"/>
</dbReference>
<dbReference type="GO" id="GO:0031410">
    <property type="term" value="C:cytoplasmic vesicle"/>
    <property type="evidence" value="ECO:0007669"/>
    <property type="project" value="UniProtKB-ARBA"/>
</dbReference>
<dbReference type="FunFam" id="3.90.830.10:FF:000002">
    <property type="entry name" value="Vacuolar protein sorting-associated protein 45"/>
    <property type="match status" value="1"/>
</dbReference>
<keyword evidence="3" id="KW-0813">Transport</keyword>
<dbReference type="GO" id="GO:0012505">
    <property type="term" value="C:endomembrane system"/>
    <property type="evidence" value="ECO:0007669"/>
    <property type="project" value="UniProtKB-SubCell"/>
</dbReference>
<organism evidence="7 8">
    <name type="scientific">Tropilaelaps mercedesae</name>
    <dbReference type="NCBI Taxonomy" id="418985"/>
    <lineage>
        <taxon>Eukaryota</taxon>
        <taxon>Metazoa</taxon>
        <taxon>Ecdysozoa</taxon>
        <taxon>Arthropoda</taxon>
        <taxon>Chelicerata</taxon>
        <taxon>Arachnida</taxon>
        <taxon>Acari</taxon>
        <taxon>Parasitiformes</taxon>
        <taxon>Mesostigmata</taxon>
        <taxon>Gamasina</taxon>
        <taxon>Dermanyssoidea</taxon>
        <taxon>Laelapidae</taxon>
        <taxon>Tropilaelaps</taxon>
    </lineage>
</organism>
<reference evidence="7 8" key="1">
    <citation type="journal article" date="2017" name="Gigascience">
        <title>Draft genome of the honey bee ectoparasitic mite, Tropilaelaps mercedesae, is shaped by the parasitic life history.</title>
        <authorList>
            <person name="Dong X."/>
            <person name="Armstrong S.D."/>
            <person name="Xia D."/>
            <person name="Makepeace B.L."/>
            <person name="Darby A.C."/>
            <person name="Kadowaki T."/>
        </authorList>
    </citation>
    <scope>NUCLEOTIDE SEQUENCE [LARGE SCALE GENOMIC DNA]</scope>
    <source>
        <strain evidence="7">Wuxi-XJTLU</strain>
    </source>
</reference>
<dbReference type="SUPFAM" id="SSF56815">
    <property type="entry name" value="Sec1/munc18-like (SM) proteins"/>
    <property type="match status" value="1"/>
</dbReference>
<dbReference type="AlphaFoldDB" id="A0A1V9Y3J9"/>
<proteinExistence type="inferred from homology"/>
<keyword evidence="8" id="KW-1185">Reference proteome</keyword>
<dbReference type="InterPro" id="IPR001619">
    <property type="entry name" value="Sec1-like"/>
</dbReference>
<keyword evidence="4" id="KW-0653">Protein transport</keyword>
<sequence>MFLSLKQKYISREFPFQFDAFRMNILSAVRLYLSGMVNKAGAGMKVLLMDRDTISFVSVAFAQSDMHSKEVYLFERIDKHRSDEVMKYLKCIVFVRPTEANVKLLIQELRAPRYGEYYLHFSNSIPRSDIKKIADADDFEVVKEVQECYGDLIALAPHLFSLNLERCLEGMCWYPSALQRCAQGLIGSFLSLRKCPVIRYQASSDIAKRLADVVNQEMMRESKLFEGPKSDISPLLIIVDRRTDLITTMLNQWTYQAMVHELLGIKNNRVNLSHLENVAKELHDVVLSADQDEFYMKNQYLNFGEIGTNIKLLIEDYQQKSESSKANLDSIQDIKQFVENYPQFLKIQGTVAKHVAIVGELSRLVGAHSLLEVSEVEQEMASQGDHQFIYERIRQLIGSTRVRDIDALRLVCLYAVTFDKQPRSDLSSLLRMLEHRGIDRDQQEIVQMLLDQHRRCSTTNTGTNEFTTDNVRAFTRKMIKGLKGVENIYTQHSPMIKELLTDVVRGRLRDAAYPLVNGGPSTVARHQDIVLFIVGGVTYEESLVSCQIMQQFPGVQVLLGGSNVHNFTSFLNELKLSQRKKNSNSRGECW</sequence>
<comment type="similarity">
    <text evidence="2">Belongs to the STXBP/unc-18/SEC1 family.</text>
</comment>
<protein>
    <recommendedName>
        <fullName evidence="6">Vacuolar protein sorting-associated protein 45</fullName>
    </recommendedName>
</protein>
<evidence type="ECO:0000256" key="2">
    <source>
        <dbReference type="ARBA" id="ARBA00009884"/>
    </source>
</evidence>
<dbReference type="Gene3D" id="3.40.50.1910">
    <property type="match status" value="1"/>
</dbReference>